<evidence type="ECO:0000256" key="1">
    <source>
        <dbReference type="SAM" id="SignalP"/>
    </source>
</evidence>
<protein>
    <submittedName>
        <fullName evidence="2">Uncharacterized protein</fullName>
    </submittedName>
</protein>
<keyword evidence="3" id="KW-1185">Reference proteome</keyword>
<accession>A0ABV3L1E2</accession>
<organism evidence="2 3">
    <name type="scientific">Streptomyces griseosporeus</name>
    <dbReference type="NCBI Taxonomy" id="1910"/>
    <lineage>
        <taxon>Bacteria</taxon>
        <taxon>Bacillati</taxon>
        <taxon>Actinomycetota</taxon>
        <taxon>Actinomycetes</taxon>
        <taxon>Kitasatosporales</taxon>
        <taxon>Streptomycetaceae</taxon>
        <taxon>Streptomyces</taxon>
    </lineage>
</organism>
<dbReference type="RefSeq" id="WP_162655410.1">
    <property type="nucleotide sequence ID" value="NZ_JBFAUJ010000028.1"/>
</dbReference>
<name>A0ABV3L1E2_STRGS</name>
<feature type="chain" id="PRO_5047379687" evidence="1">
    <location>
        <begin position="28"/>
        <end position="53"/>
    </location>
</feature>
<comment type="caution">
    <text evidence="2">The sequence shown here is derived from an EMBL/GenBank/DDBJ whole genome shotgun (WGS) entry which is preliminary data.</text>
</comment>
<evidence type="ECO:0000313" key="3">
    <source>
        <dbReference type="Proteomes" id="UP001553148"/>
    </source>
</evidence>
<gene>
    <name evidence="2" type="ORF">AB0470_35835</name>
</gene>
<evidence type="ECO:0000313" key="2">
    <source>
        <dbReference type="EMBL" id="MEV8464910.1"/>
    </source>
</evidence>
<dbReference type="EMBL" id="JBFAUJ010000028">
    <property type="protein sequence ID" value="MEV8464910.1"/>
    <property type="molecule type" value="Genomic_DNA"/>
</dbReference>
<proteinExistence type="predicted"/>
<dbReference type="Proteomes" id="UP001553148">
    <property type="component" value="Unassembled WGS sequence"/>
</dbReference>
<feature type="signal peptide" evidence="1">
    <location>
        <begin position="1"/>
        <end position="27"/>
    </location>
</feature>
<sequence>MAWTAGVPRMLAALDLLELAAAANSLAATALSGTAAGADSYAAQLWNLPCQPG</sequence>
<reference evidence="2 3" key="1">
    <citation type="submission" date="2024-06" db="EMBL/GenBank/DDBJ databases">
        <title>The Natural Products Discovery Center: Release of the First 8490 Sequenced Strains for Exploring Actinobacteria Biosynthetic Diversity.</title>
        <authorList>
            <person name="Kalkreuter E."/>
            <person name="Kautsar S.A."/>
            <person name="Yang D."/>
            <person name="Bader C.D."/>
            <person name="Teijaro C.N."/>
            <person name="Fluegel L."/>
            <person name="Davis C.M."/>
            <person name="Simpson J.R."/>
            <person name="Lauterbach L."/>
            <person name="Steele A.D."/>
            <person name="Gui C."/>
            <person name="Meng S."/>
            <person name="Li G."/>
            <person name="Viehrig K."/>
            <person name="Ye F."/>
            <person name="Su P."/>
            <person name="Kiefer A.F."/>
            <person name="Nichols A."/>
            <person name="Cepeda A.J."/>
            <person name="Yan W."/>
            <person name="Fan B."/>
            <person name="Jiang Y."/>
            <person name="Adhikari A."/>
            <person name="Zheng C.-J."/>
            <person name="Schuster L."/>
            <person name="Cowan T.M."/>
            <person name="Smanski M.J."/>
            <person name="Chevrette M.G."/>
            <person name="De Carvalho L.P.S."/>
            <person name="Shen B."/>
        </authorList>
    </citation>
    <scope>NUCLEOTIDE SEQUENCE [LARGE SCALE GENOMIC DNA]</scope>
    <source>
        <strain evidence="2 3">NPDC052360</strain>
    </source>
</reference>
<keyword evidence="1" id="KW-0732">Signal</keyword>